<evidence type="ECO:0000313" key="3">
    <source>
        <dbReference type="Proteomes" id="UP000028725"/>
    </source>
</evidence>
<reference evidence="2 3" key="1">
    <citation type="submission" date="2014-04" db="EMBL/GenBank/DDBJ databases">
        <title>Genome assembly of Hyalangium minutum DSM 14724.</title>
        <authorList>
            <person name="Sharma G."/>
            <person name="Subramanian S."/>
        </authorList>
    </citation>
    <scope>NUCLEOTIDE SEQUENCE [LARGE SCALE GENOMIC DNA]</scope>
    <source>
        <strain evidence="2 3">DSM 14724</strain>
    </source>
</reference>
<keyword evidence="1" id="KW-1133">Transmembrane helix</keyword>
<sequence length="133" mass="14076">MNFLFQAHSGLRYLVLLTGVVSLAYFVSGLATKRPVDKGVRILGAAFTGLLDLQILLGIGMVALGRFYPQLIGHIVMMLLAATVTHVLLVVNRKRPNPGYVLPAVAVAVALALIFGGIMAIGRGVLTHTTPVS</sequence>
<evidence type="ECO:0000313" key="2">
    <source>
        <dbReference type="EMBL" id="KFE64059.1"/>
    </source>
</evidence>
<dbReference type="STRING" id="394096.DB31_2472"/>
<feature type="transmembrane region" description="Helical" evidence="1">
    <location>
        <begin position="43"/>
        <end position="65"/>
    </location>
</feature>
<dbReference type="PATRIC" id="fig|394096.3.peg.6805"/>
<dbReference type="EMBL" id="JMCB01000015">
    <property type="protein sequence ID" value="KFE64059.1"/>
    <property type="molecule type" value="Genomic_DNA"/>
</dbReference>
<comment type="caution">
    <text evidence="2">The sequence shown here is derived from an EMBL/GenBank/DDBJ whole genome shotgun (WGS) entry which is preliminary data.</text>
</comment>
<protein>
    <submittedName>
        <fullName evidence="2">Uncharacterized protein</fullName>
    </submittedName>
</protein>
<dbReference type="Proteomes" id="UP000028725">
    <property type="component" value="Unassembled WGS sequence"/>
</dbReference>
<keyword evidence="3" id="KW-1185">Reference proteome</keyword>
<proteinExistence type="predicted"/>
<organism evidence="2 3">
    <name type="scientific">Hyalangium minutum</name>
    <dbReference type="NCBI Taxonomy" id="394096"/>
    <lineage>
        <taxon>Bacteria</taxon>
        <taxon>Pseudomonadati</taxon>
        <taxon>Myxococcota</taxon>
        <taxon>Myxococcia</taxon>
        <taxon>Myxococcales</taxon>
        <taxon>Cystobacterineae</taxon>
        <taxon>Archangiaceae</taxon>
        <taxon>Hyalangium</taxon>
    </lineage>
</organism>
<feature type="transmembrane region" description="Helical" evidence="1">
    <location>
        <begin position="100"/>
        <end position="121"/>
    </location>
</feature>
<dbReference type="RefSeq" id="WP_044195331.1">
    <property type="nucleotide sequence ID" value="NZ_JMCB01000015.1"/>
</dbReference>
<dbReference type="AlphaFoldDB" id="A0A085W8P6"/>
<feature type="transmembrane region" description="Helical" evidence="1">
    <location>
        <begin position="71"/>
        <end position="91"/>
    </location>
</feature>
<evidence type="ECO:0000256" key="1">
    <source>
        <dbReference type="SAM" id="Phobius"/>
    </source>
</evidence>
<name>A0A085W8P6_9BACT</name>
<keyword evidence="1" id="KW-0812">Transmembrane</keyword>
<keyword evidence="1" id="KW-0472">Membrane</keyword>
<dbReference type="OrthoDB" id="5382769at2"/>
<gene>
    <name evidence="2" type="ORF">DB31_2472</name>
</gene>
<feature type="transmembrane region" description="Helical" evidence="1">
    <location>
        <begin position="12"/>
        <end position="31"/>
    </location>
</feature>
<accession>A0A085W8P6</accession>